<dbReference type="NCBIfam" id="TIGR04370">
    <property type="entry name" value="glyco_rpt_poly"/>
    <property type="match status" value="1"/>
</dbReference>
<dbReference type="InterPro" id="IPR002760">
    <property type="entry name" value="O_anti_polymase"/>
</dbReference>
<feature type="transmembrane region" description="Helical" evidence="1">
    <location>
        <begin position="157"/>
        <end position="174"/>
    </location>
</feature>
<gene>
    <name evidence="2" type="ORF">ACFPOH_11450</name>
</gene>
<keyword evidence="3" id="KW-1185">Reference proteome</keyword>
<accession>A0ABW0RDM8</accession>
<evidence type="ECO:0000313" key="3">
    <source>
        <dbReference type="Proteomes" id="UP001595978"/>
    </source>
</evidence>
<keyword evidence="1" id="KW-1133">Transmembrane helix</keyword>
<protein>
    <submittedName>
        <fullName evidence="2">Oligosaccharide repeat unit polymerase</fullName>
    </submittedName>
</protein>
<sequence length="443" mass="50421">MKDRIKATINNINKIDTFSPYFFLPFILMAYFVVSLFDFWRFDLFNVRKSIWPAVILSVVCYYIGVYVVDRKKWTLPTFGLSKLSKYIVHFVVLLTAIGLVAYVMMIAQGMIGLEDESVRRNLDPKLNFFSHLLWYGVLLLLSYKMIKEETMTWKKAIVYAILFAVVMFLFLLMGYRTPLALMLFTGIIVFHYVVKRVKLTWFLTFLAVVAISFALFGFVRVLMEDTSKEFNMRDQPDREHLEEEELEKLLTAEQRVNATPKWILALNGEMVTGHIVLSKIIEYTEKEGYLKGEIHKGIFSTVLPGEQISPRMKVTEVVNSLSVEEGKYITRPGRTTTPTFIGQLFLDGGYVLVAIGFLLYGAIVSLLYNKMKQAGVKSFHTIAYAFVITLFTVSIHTGLLDLIFILMLGFVILASAISKTEKAEVGIGAEASLGSTRSLYGK</sequence>
<comment type="caution">
    <text evidence="2">The sequence shown here is derived from an EMBL/GenBank/DDBJ whole genome shotgun (WGS) entry which is preliminary data.</text>
</comment>
<feature type="transmembrane region" description="Helical" evidence="1">
    <location>
        <begin position="180"/>
        <end position="195"/>
    </location>
</feature>
<proteinExistence type="predicted"/>
<keyword evidence="1" id="KW-0812">Transmembrane</keyword>
<feature type="transmembrane region" description="Helical" evidence="1">
    <location>
        <begin position="129"/>
        <end position="145"/>
    </location>
</feature>
<dbReference type="SUPFAM" id="SSF103473">
    <property type="entry name" value="MFS general substrate transporter"/>
    <property type="match status" value="1"/>
</dbReference>
<reference evidence="3" key="1">
    <citation type="journal article" date="2019" name="Int. J. Syst. Evol. Microbiol.">
        <title>The Global Catalogue of Microorganisms (GCM) 10K type strain sequencing project: providing services to taxonomists for standard genome sequencing and annotation.</title>
        <authorList>
            <consortium name="The Broad Institute Genomics Platform"/>
            <consortium name="The Broad Institute Genome Sequencing Center for Infectious Disease"/>
            <person name="Wu L."/>
            <person name="Ma J."/>
        </authorList>
    </citation>
    <scope>NUCLEOTIDE SEQUENCE [LARGE SCALE GENOMIC DNA]</scope>
    <source>
        <strain evidence="3">CCUG 56331</strain>
    </source>
</reference>
<feature type="transmembrane region" description="Helical" evidence="1">
    <location>
        <begin position="89"/>
        <end position="109"/>
    </location>
</feature>
<dbReference type="Proteomes" id="UP001595978">
    <property type="component" value="Unassembled WGS sequence"/>
</dbReference>
<evidence type="ECO:0000313" key="2">
    <source>
        <dbReference type="EMBL" id="MFC5542334.1"/>
    </source>
</evidence>
<name>A0ABW0RDM8_9BACL</name>
<keyword evidence="1" id="KW-0472">Membrane</keyword>
<feature type="transmembrane region" description="Helical" evidence="1">
    <location>
        <begin position="51"/>
        <end position="69"/>
    </location>
</feature>
<feature type="transmembrane region" description="Helical" evidence="1">
    <location>
        <begin position="382"/>
        <end position="415"/>
    </location>
</feature>
<feature type="transmembrane region" description="Helical" evidence="1">
    <location>
        <begin position="350"/>
        <end position="370"/>
    </location>
</feature>
<feature type="transmembrane region" description="Helical" evidence="1">
    <location>
        <begin position="21"/>
        <end position="39"/>
    </location>
</feature>
<dbReference type="Pfam" id="PF01901">
    <property type="entry name" value="O_anti_polymase"/>
    <property type="match status" value="2"/>
</dbReference>
<organism evidence="2 3">
    <name type="scientific">Ureibacillus suwonensis</name>
    <dbReference type="NCBI Taxonomy" id="313007"/>
    <lineage>
        <taxon>Bacteria</taxon>
        <taxon>Bacillati</taxon>
        <taxon>Bacillota</taxon>
        <taxon>Bacilli</taxon>
        <taxon>Bacillales</taxon>
        <taxon>Caryophanaceae</taxon>
        <taxon>Ureibacillus</taxon>
    </lineage>
</organism>
<evidence type="ECO:0000256" key="1">
    <source>
        <dbReference type="SAM" id="Phobius"/>
    </source>
</evidence>
<dbReference type="RefSeq" id="WP_342470196.1">
    <property type="nucleotide sequence ID" value="NZ_JBHSNQ010000145.1"/>
</dbReference>
<dbReference type="EMBL" id="JBHSNQ010000145">
    <property type="protein sequence ID" value="MFC5542334.1"/>
    <property type="molecule type" value="Genomic_DNA"/>
</dbReference>
<dbReference type="InterPro" id="IPR036259">
    <property type="entry name" value="MFS_trans_sf"/>
</dbReference>
<feature type="transmembrane region" description="Helical" evidence="1">
    <location>
        <begin position="202"/>
        <end position="224"/>
    </location>
</feature>